<feature type="transmembrane region" description="Helical" evidence="1">
    <location>
        <begin position="55"/>
        <end position="76"/>
    </location>
</feature>
<evidence type="ECO:0000313" key="2">
    <source>
        <dbReference type="EMBL" id="GAG14424.1"/>
    </source>
</evidence>
<dbReference type="AlphaFoldDB" id="X0V8E9"/>
<dbReference type="EMBL" id="BARS01036268">
    <property type="protein sequence ID" value="GAG14424.1"/>
    <property type="molecule type" value="Genomic_DNA"/>
</dbReference>
<protein>
    <submittedName>
        <fullName evidence="2">Uncharacterized protein</fullName>
    </submittedName>
</protein>
<keyword evidence="1" id="KW-0472">Membrane</keyword>
<gene>
    <name evidence="2" type="ORF">S01H1_55773</name>
</gene>
<accession>X0V8E9</accession>
<sequence>MANNNTVCKLHSGLKEKLDGVGKELGKVGETLDDHEKRLRGGHDLFHSIKSDMRVIKILAIAAVLLLLGVGGESILP</sequence>
<feature type="non-terminal residue" evidence="2">
    <location>
        <position position="77"/>
    </location>
</feature>
<name>X0V8E9_9ZZZZ</name>
<organism evidence="2">
    <name type="scientific">marine sediment metagenome</name>
    <dbReference type="NCBI Taxonomy" id="412755"/>
    <lineage>
        <taxon>unclassified sequences</taxon>
        <taxon>metagenomes</taxon>
        <taxon>ecological metagenomes</taxon>
    </lineage>
</organism>
<proteinExistence type="predicted"/>
<keyword evidence="1" id="KW-0812">Transmembrane</keyword>
<evidence type="ECO:0000256" key="1">
    <source>
        <dbReference type="SAM" id="Phobius"/>
    </source>
</evidence>
<comment type="caution">
    <text evidence="2">The sequence shown here is derived from an EMBL/GenBank/DDBJ whole genome shotgun (WGS) entry which is preliminary data.</text>
</comment>
<keyword evidence="1" id="KW-1133">Transmembrane helix</keyword>
<reference evidence="2" key="1">
    <citation type="journal article" date="2014" name="Front. Microbiol.">
        <title>High frequency of phylogenetically diverse reductive dehalogenase-homologous genes in deep subseafloor sedimentary metagenomes.</title>
        <authorList>
            <person name="Kawai M."/>
            <person name="Futagami T."/>
            <person name="Toyoda A."/>
            <person name="Takaki Y."/>
            <person name="Nishi S."/>
            <person name="Hori S."/>
            <person name="Arai W."/>
            <person name="Tsubouchi T."/>
            <person name="Morono Y."/>
            <person name="Uchiyama I."/>
            <person name="Ito T."/>
            <person name="Fujiyama A."/>
            <person name="Inagaki F."/>
            <person name="Takami H."/>
        </authorList>
    </citation>
    <scope>NUCLEOTIDE SEQUENCE</scope>
    <source>
        <strain evidence="2">Expedition CK06-06</strain>
    </source>
</reference>